<dbReference type="InterPro" id="IPR029151">
    <property type="entry name" value="Sensor-like_sf"/>
</dbReference>
<evidence type="ECO:0000313" key="8">
    <source>
        <dbReference type="EMBL" id="KAA9015492.1"/>
    </source>
</evidence>
<dbReference type="SMART" id="SM00267">
    <property type="entry name" value="GGDEF"/>
    <property type="match status" value="1"/>
</dbReference>
<keyword evidence="9" id="KW-1185">Reference proteome</keyword>
<comment type="caution">
    <text evidence="8">The sequence shown here is derived from an EMBL/GenBank/DDBJ whole genome shotgun (WGS) entry which is preliminary data.</text>
</comment>
<gene>
    <name evidence="8" type="ORF">F4V44_22830</name>
</gene>
<sequence length="519" mass="58823">MSIKKGIKLKVAISLLAVFIVCSTTIVNWYLSVHALKDTLTENYLQNNYRYATKVSLSTSDLFFNMQQNLGTLAKILGSKEYSQEDLDYWKEANANFFNSIFITDETGVVQLMTPKALPNKGGVKPGVRITSDLMIQALKDQKPFVSNPYMAQTGNLVVLISYPIFDQTGTYQGVVDGTVYLESDNSLQRILNQHEFLDQSSVFVVDQNGRIIYHPNSSRLNESIADHPLIQKVIQGKSGSAEIINRKGQEYFSGYAYVEQTGWGIIAQTPTTVIEQPLRELTKKIIIRSLPLLLLIYLLAWLFTNHLAKPINRLASYSEEATQTNKLGYSIHQLEIKSPIHEVKQLYKHLHNHFQLLNKQIQQDGLTGIANRRAFDLEINDLITQKTPFSLIMLDIDNFKKVNDEQGHLVGDDVLRFIASIMEEVSRKEDLCYRYGGEEFAILLKTKEVEDAYALAERLRLRLSSTVSPAGYPITISLGISTYQKKDPFPEDIIKRADSALYQSKRTGKNKTTIYELS</sequence>
<dbReference type="PANTHER" id="PTHR45138:SF9">
    <property type="entry name" value="DIGUANYLATE CYCLASE DGCM-RELATED"/>
    <property type="match status" value="1"/>
</dbReference>
<feature type="domain" description="GGDEF" evidence="7">
    <location>
        <begin position="388"/>
        <end position="518"/>
    </location>
</feature>
<keyword evidence="3 6" id="KW-0812">Transmembrane</keyword>
<dbReference type="PANTHER" id="PTHR45138">
    <property type="entry name" value="REGULATORY COMPONENTS OF SENSORY TRANSDUCTION SYSTEM"/>
    <property type="match status" value="1"/>
</dbReference>
<reference evidence="8 9" key="1">
    <citation type="submission" date="2019-09" db="EMBL/GenBank/DDBJ databases">
        <title>Whole genome sequences of isolates from the Mars Exploration Rovers.</title>
        <authorList>
            <person name="Seuylemezian A."/>
            <person name="Vaishampayan P."/>
        </authorList>
    </citation>
    <scope>NUCLEOTIDE SEQUENCE [LARGE SCALE GENOMIC DNA]</scope>
    <source>
        <strain evidence="8 9">MER_TA_151</strain>
    </source>
</reference>
<dbReference type="EMBL" id="VYKL01000041">
    <property type="protein sequence ID" value="KAA9015492.1"/>
    <property type="molecule type" value="Genomic_DNA"/>
</dbReference>
<keyword evidence="5 6" id="KW-0472">Membrane</keyword>
<accession>A0A5J5H702</accession>
<feature type="transmembrane region" description="Helical" evidence="6">
    <location>
        <begin position="286"/>
        <end position="305"/>
    </location>
</feature>
<dbReference type="InterPro" id="IPR000160">
    <property type="entry name" value="GGDEF_dom"/>
</dbReference>
<dbReference type="Gene3D" id="3.30.450.20">
    <property type="entry name" value="PAS domain"/>
    <property type="match status" value="1"/>
</dbReference>
<evidence type="ECO:0000256" key="4">
    <source>
        <dbReference type="ARBA" id="ARBA00022989"/>
    </source>
</evidence>
<keyword evidence="4 6" id="KW-1133">Transmembrane helix</keyword>
<keyword evidence="2" id="KW-1003">Cell membrane</keyword>
<dbReference type="CDD" id="cd12912">
    <property type="entry name" value="PDC2_MCP_like"/>
    <property type="match status" value="1"/>
</dbReference>
<dbReference type="InterPro" id="IPR029787">
    <property type="entry name" value="Nucleotide_cyclase"/>
</dbReference>
<dbReference type="RefSeq" id="WP_150442322.1">
    <property type="nucleotide sequence ID" value="NZ_VYKL01000041.1"/>
</dbReference>
<dbReference type="Proteomes" id="UP000326671">
    <property type="component" value="Unassembled WGS sequence"/>
</dbReference>
<dbReference type="InterPro" id="IPR033479">
    <property type="entry name" value="dCache_1"/>
</dbReference>
<dbReference type="GO" id="GO:0005886">
    <property type="term" value="C:plasma membrane"/>
    <property type="evidence" value="ECO:0007669"/>
    <property type="project" value="UniProtKB-SubCell"/>
</dbReference>
<dbReference type="GO" id="GO:0052621">
    <property type="term" value="F:diguanylate cyclase activity"/>
    <property type="evidence" value="ECO:0007669"/>
    <property type="project" value="TreeGrafter"/>
</dbReference>
<dbReference type="FunFam" id="3.30.70.270:FF:000001">
    <property type="entry name" value="Diguanylate cyclase domain protein"/>
    <property type="match status" value="1"/>
</dbReference>
<dbReference type="Gene3D" id="3.30.70.270">
    <property type="match status" value="1"/>
</dbReference>
<dbReference type="Pfam" id="PF00990">
    <property type="entry name" value="GGDEF"/>
    <property type="match status" value="1"/>
</dbReference>
<dbReference type="SUPFAM" id="SSF103190">
    <property type="entry name" value="Sensory domain-like"/>
    <property type="match status" value="1"/>
</dbReference>
<proteinExistence type="predicted"/>
<organism evidence="8 9">
    <name type="scientific">Niallia endozanthoxylica</name>
    <dbReference type="NCBI Taxonomy" id="2036016"/>
    <lineage>
        <taxon>Bacteria</taxon>
        <taxon>Bacillati</taxon>
        <taxon>Bacillota</taxon>
        <taxon>Bacilli</taxon>
        <taxon>Bacillales</taxon>
        <taxon>Bacillaceae</taxon>
        <taxon>Niallia</taxon>
    </lineage>
</organism>
<dbReference type="GO" id="GO:0043709">
    <property type="term" value="P:cell adhesion involved in single-species biofilm formation"/>
    <property type="evidence" value="ECO:0007669"/>
    <property type="project" value="TreeGrafter"/>
</dbReference>
<feature type="transmembrane region" description="Helical" evidence="6">
    <location>
        <begin position="12"/>
        <end position="31"/>
    </location>
</feature>
<evidence type="ECO:0000256" key="1">
    <source>
        <dbReference type="ARBA" id="ARBA00004651"/>
    </source>
</evidence>
<dbReference type="AlphaFoldDB" id="A0A5J5H702"/>
<comment type="subcellular location">
    <subcellularLocation>
        <location evidence="1">Cell membrane</location>
        <topology evidence="1">Multi-pass membrane protein</topology>
    </subcellularLocation>
</comment>
<evidence type="ECO:0000256" key="6">
    <source>
        <dbReference type="SAM" id="Phobius"/>
    </source>
</evidence>
<evidence type="ECO:0000313" key="9">
    <source>
        <dbReference type="Proteomes" id="UP000326671"/>
    </source>
</evidence>
<dbReference type="Pfam" id="PF02743">
    <property type="entry name" value="dCache_1"/>
    <property type="match status" value="1"/>
</dbReference>
<evidence type="ECO:0000256" key="5">
    <source>
        <dbReference type="ARBA" id="ARBA00023136"/>
    </source>
</evidence>
<dbReference type="NCBIfam" id="TIGR00254">
    <property type="entry name" value="GGDEF"/>
    <property type="match status" value="1"/>
</dbReference>
<dbReference type="CDD" id="cd01949">
    <property type="entry name" value="GGDEF"/>
    <property type="match status" value="1"/>
</dbReference>
<dbReference type="PROSITE" id="PS50887">
    <property type="entry name" value="GGDEF"/>
    <property type="match status" value="1"/>
</dbReference>
<dbReference type="OrthoDB" id="9759607at2"/>
<dbReference type="GO" id="GO:1902201">
    <property type="term" value="P:negative regulation of bacterial-type flagellum-dependent cell motility"/>
    <property type="evidence" value="ECO:0007669"/>
    <property type="project" value="TreeGrafter"/>
</dbReference>
<dbReference type="CDD" id="cd18773">
    <property type="entry name" value="PDC1_HK_sensor"/>
    <property type="match status" value="1"/>
</dbReference>
<protein>
    <submittedName>
        <fullName evidence="8">Diguanylate cyclase</fullName>
    </submittedName>
</protein>
<dbReference type="SUPFAM" id="SSF55073">
    <property type="entry name" value="Nucleotide cyclase"/>
    <property type="match status" value="1"/>
</dbReference>
<dbReference type="InterPro" id="IPR050469">
    <property type="entry name" value="Diguanylate_Cyclase"/>
</dbReference>
<name>A0A5J5H702_9BACI</name>
<evidence type="ECO:0000259" key="7">
    <source>
        <dbReference type="PROSITE" id="PS50887"/>
    </source>
</evidence>
<evidence type="ECO:0000256" key="2">
    <source>
        <dbReference type="ARBA" id="ARBA00022475"/>
    </source>
</evidence>
<dbReference type="InterPro" id="IPR043128">
    <property type="entry name" value="Rev_trsase/Diguanyl_cyclase"/>
</dbReference>
<evidence type="ECO:0000256" key="3">
    <source>
        <dbReference type="ARBA" id="ARBA00022692"/>
    </source>
</evidence>